<dbReference type="eggNOG" id="KOG0118">
    <property type="taxonomic scope" value="Eukaryota"/>
</dbReference>
<organism evidence="3">
    <name type="scientific">Triticum urartu</name>
    <name type="common">Red wild einkorn</name>
    <name type="synonym">Crithodium urartu</name>
    <dbReference type="NCBI Taxonomy" id="4572"/>
    <lineage>
        <taxon>Eukaryota</taxon>
        <taxon>Viridiplantae</taxon>
        <taxon>Streptophyta</taxon>
        <taxon>Embryophyta</taxon>
        <taxon>Tracheophyta</taxon>
        <taxon>Spermatophyta</taxon>
        <taxon>Magnoliopsida</taxon>
        <taxon>Liliopsida</taxon>
        <taxon>Poales</taxon>
        <taxon>Poaceae</taxon>
        <taxon>BOP clade</taxon>
        <taxon>Pooideae</taxon>
        <taxon>Triticodae</taxon>
        <taxon>Triticeae</taxon>
        <taxon>Triticinae</taxon>
        <taxon>Triticum</taxon>
    </lineage>
</organism>
<accession>M7ZK54</accession>
<dbReference type="PROSITE" id="PS50102">
    <property type="entry name" value="RRM"/>
    <property type="match status" value="1"/>
</dbReference>
<sequence length="196" mass="21660">MKERGTSRGSRGCDKARTRGRTNSATNPQQPAADECKEEEIIEGLPEPFSRDELLDVLVQFASVGPAGPSPGGTGRKLLVDRVPARTSIDELRRFFSEFGEIEAGSLVADHATGQFCGYATFLYKSPEGIAKGLEEPRKVFDGCELHCRHAQRQTKRKCATAAPEDTGCQINVTRAAAFQFPFRRRYSQLPPRSHF</sequence>
<dbReference type="GO" id="GO:0003723">
    <property type="term" value="F:RNA binding"/>
    <property type="evidence" value="ECO:0007669"/>
    <property type="project" value="UniProtKB-UniRule"/>
</dbReference>
<dbReference type="STRING" id="4572.M7ZK54"/>
<proteinExistence type="predicted"/>
<evidence type="ECO:0000256" key="1">
    <source>
        <dbReference type="PROSITE-ProRule" id="PRU00176"/>
    </source>
</evidence>
<keyword evidence="1" id="KW-0694">RNA-binding</keyword>
<reference evidence="3" key="1">
    <citation type="journal article" date="2013" name="Nature">
        <title>Draft genome of the wheat A-genome progenitor Triticum urartu.</title>
        <authorList>
            <person name="Ling H.Q."/>
            <person name="Zhao S."/>
            <person name="Liu D."/>
            <person name="Wang J."/>
            <person name="Sun H."/>
            <person name="Zhang C."/>
            <person name="Fan H."/>
            <person name="Li D."/>
            <person name="Dong L."/>
            <person name="Tao Y."/>
            <person name="Gao C."/>
            <person name="Wu H."/>
            <person name="Li Y."/>
            <person name="Cui Y."/>
            <person name="Guo X."/>
            <person name="Zheng S."/>
            <person name="Wang B."/>
            <person name="Yu K."/>
            <person name="Liang Q."/>
            <person name="Yang W."/>
            <person name="Lou X."/>
            <person name="Chen J."/>
            <person name="Feng M."/>
            <person name="Jian J."/>
            <person name="Zhang X."/>
            <person name="Luo G."/>
            <person name="Jiang Y."/>
            <person name="Liu J."/>
            <person name="Wang Z."/>
            <person name="Sha Y."/>
            <person name="Zhang B."/>
            <person name="Wu H."/>
            <person name="Tang D."/>
            <person name="Shen Q."/>
            <person name="Xue P."/>
            <person name="Zou S."/>
            <person name="Wang X."/>
            <person name="Liu X."/>
            <person name="Wang F."/>
            <person name="Yang Y."/>
            <person name="An X."/>
            <person name="Dong Z."/>
            <person name="Zhang K."/>
            <person name="Zhang X."/>
            <person name="Luo M.C."/>
            <person name="Dvorak J."/>
            <person name="Tong Y."/>
            <person name="Wang J."/>
            <person name="Yang H."/>
            <person name="Li Z."/>
            <person name="Wang D."/>
            <person name="Zhang A."/>
            <person name="Wang J."/>
        </authorList>
    </citation>
    <scope>NUCLEOTIDE SEQUENCE</scope>
</reference>
<evidence type="ECO:0000256" key="2">
    <source>
        <dbReference type="SAM" id="MobiDB-lite"/>
    </source>
</evidence>
<dbReference type="AlphaFoldDB" id="M7ZK54"/>
<feature type="compositionally biased region" description="Basic and acidic residues" evidence="2">
    <location>
        <begin position="1"/>
        <end position="17"/>
    </location>
</feature>
<dbReference type="Pfam" id="PF00076">
    <property type="entry name" value="RRM_1"/>
    <property type="match status" value="1"/>
</dbReference>
<dbReference type="EMBL" id="KD108554">
    <property type="protein sequence ID" value="EMS60492.1"/>
    <property type="molecule type" value="Genomic_DNA"/>
</dbReference>
<dbReference type="SUPFAM" id="SSF54928">
    <property type="entry name" value="RNA-binding domain, RBD"/>
    <property type="match status" value="1"/>
</dbReference>
<dbReference type="InterPro" id="IPR012677">
    <property type="entry name" value="Nucleotide-bd_a/b_plait_sf"/>
</dbReference>
<dbReference type="SMART" id="SM00360">
    <property type="entry name" value="RRM"/>
    <property type="match status" value="1"/>
</dbReference>
<name>M7ZK54_TRIUA</name>
<protein>
    <submittedName>
        <fullName evidence="3">Uncharacterized protein</fullName>
    </submittedName>
</protein>
<dbReference type="InterPro" id="IPR000504">
    <property type="entry name" value="RRM_dom"/>
</dbReference>
<feature type="region of interest" description="Disordered" evidence="2">
    <location>
        <begin position="1"/>
        <end position="37"/>
    </location>
</feature>
<dbReference type="InterPro" id="IPR035979">
    <property type="entry name" value="RBD_domain_sf"/>
</dbReference>
<evidence type="ECO:0000313" key="3">
    <source>
        <dbReference type="EMBL" id="EMS60492.1"/>
    </source>
</evidence>
<gene>
    <name evidence="3" type="ORF">TRIUR3_25085</name>
</gene>
<feature type="compositionally biased region" description="Polar residues" evidence="2">
    <location>
        <begin position="21"/>
        <end position="30"/>
    </location>
</feature>
<dbReference type="Gene3D" id="3.30.70.330">
    <property type="match status" value="1"/>
</dbReference>